<keyword evidence="5" id="KW-1185">Reference proteome</keyword>
<dbReference type="InterPro" id="IPR012373">
    <property type="entry name" value="Ferrdict_sens_TM"/>
</dbReference>
<evidence type="ECO:0008006" key="6">
    <source>
        <dbReference type="Google" id="ProtNLM"/>
    </source>
</evidence>
<dbReference type="Proteomes" id="UP000245647">
    <property type="component" value="Unassembled WGS sequence"/>
</dbReference>
<dbReference type="Gene3D" id="3.55.50.30">
    <property type="match status" value="1"/>
</dbReference>
<keyword evidence="1" id="KW-0472">Membrane</keyword>
<protein>
    <recommendedName>
        <fullName evidence="6">Iron dicitrate transport regulator FecR</fullName>
    </recommendedName>
</protein>
<dbReference type="Pfam" id="PF04773">
    <property type="entry name" value="FecR"/>
    <property type="match status" value="1"/>
</dbReference>
<dbReference type="OrthoDB" id="642683at2"/>
<evidence type="ECO:0000313" key="4">
    <source>
        <dbReference type="EMBL" id="PWG78304.1"/>
    </source>
</evidence>
<proteinExistence type="predicted"/>
<dbReference type="GO" id="GO:0016989">
    <property type="term" value="F:sigma factor antagonist activity"/>
    <property type="evidence" value="ECO:0007669"/>
    <property type="project" value="TreeGrafter"/>
</dbReference>
<dbReference type="InterPro" id="IPR006860">
    <property type="entry name" value="FecR"/>
</dbReference>
<reference evidence="4 5" key="1">
    <citation type="submission" date="2018-04" db="EMBL/GenBank/DDBJ databases">
        <title>Pedobacter chongqingensis sp. nov., isolated from a rottenly hemp rope.</title>
        <authorList>
            <person name="Cai Y."/>
        </authorList>
    </citation>
    <scope>NUCLEOTIDE SEQUENCE [LARGE SCALE GENOMIC DNA]</scope>
    <source>
        <strain evidence="4 5">FJ4-8</strain>
    </source>
</reference>
<keyword evidence="1" id="KW-0812">Transmembrane</keyword>
<evidence type="ECO:0000256" key="1">
    <source>
        <dbReference type="SAM" id="Phobius"/>
    </source>
</evidence>
<dbReference type="PANTHER" id="PTHR30273:SF2">
    <property type="entry name" value="PROTEIN FECR"/>
    <property type="match status" value="1"/>
</dbReference>
<dbReference type="PANTHER" id="PTHR30273">
    <property type="entry name" value="PERIPLASMIC SIGNAL SENSOR AND SIGMA FACTOR ACTIVATOR FECR-RELATED"/>
    <property type="match status" value="1"/>
</dbReference>
<organism evidence="4 5">
    <name type="scientific">Pararcticibacter amylolyticus</name>
    <dbReference type="NCBI Taxonomy" id="2173175"/>
    <lineage>
        <taxon>Bacteria</taxon>
        <taxon>Pseudomonadati</taxon>
        <taxon>Bacteroidota</taxon>
        <taxon>Sphingobacteriia</taxon>
        <taxon>Sphingobacteriales</taxon>
        <taxon>Sphingobacteriaceae</taxon>
        <taxon>Pararcticibacter</taxon>
    </lineage>
</organism>
<dbReference type="RefSeq" id="WP_109418110.1">
    <property type="nucleotide sequence ID" value="NZ_QEAS01000027.1"/>
</dbReference>
<sequence length="329" mass="36737">MSAELHRKLRELAGRYIKGKASSEEREVMEVYYELFGDAPEVSERVGLAGEKQIGEDLRSRIHNRIHPGRPQSPFYLRPWFSAAAAVLVVCSLAFILWLQRDFTSKTQRASVQKDKQYPAAPYTRQLTLPDGSSVLLRSGSSLTVLSSLWDKTRGVNLVGEAYFDVSPDRRRPFIVHTGKITTRVLGTSFNIRAYPHDRIVAVAVSSGSVRVEKEGRLLTVLTKNKQAEAPLAALPVEARSADMKKVLGWAGADMNFEEIRFSELAEHLNRRYGVHIRFVNPELANCRLTGGFRGTESLSELLGTLSLTMNTTYSIQGNQVEIDGESCH</sequence>
<feature type="domain" description="Protein FecR C-terminal" evidence="3">
    <location>
        <begin position="255"/>
        <end position="323"/>
    </location>
</feature>
<comment type="caution">
    <text evidence="4">The sequence shown here is derived from an EMBL/GenBank/DDBJ whole genome shotgun (WGS) entry which is preliminary data.</text>
</comment>
<feature type="transmembrane region" description="Helical" evidence="1">
    <location>
        <begin position="80"/>
        <end position="99"/>
    </location>
</feature>
<evidence type="ECO:0000259" key="3">
    <source>
        <dbReference type="Pfam" id="PF16344"/>
    </source>
</evidence>
<dbReference type="Pfam" id="PF16344">
    <property type="entry name" value="FecR_C"/>
    <property type="match status" value="1"/>
</dbReference>
<dbReference type="Gene3D" id="2.60.120.1440">
    <property type="match status" value="1"/>
</dbReference>
<dbReference type="AlphaFoldDB" id="A0A2U2PAH6"/>
<name>A0A2U2PAH6_9SPHI</name>
<keyword evidence="1" id="KW-1133">Transmembrane helix</keyword>
<gene>
    <name evidence="4" type="ORF">DDR33_22775</name>
</gene>
<evidence type="ECO:0000259" key="2">
    <source>
        <dbReference type="Pfam" id="PF04773"/>
    </source>
</evidence>
<dbReference type="InterPro" id="IPR032508">
    <property type="entry name" value="FecR_C"/>
</dbReference>
<dbReference type="EMBL" id="QEAS01000027">
    <property type="protein sequence ID" value="PWG78304.1"/>
    <property type="molecule type" value="Genomic_DNA"/>
</dbReference>
<accession>A0A2U2PAH6</accession>
<feature type="domain" description="FecR protein" evidence="2">
    <location>
        <begin position="125"/>
        <end position="211"/>
    </location>
</feature>
<evidence type="ECO:0000313" key="5">
    <source>
        <dbReference type="Proteomes" id="UP000245647"/>
    </source>
</evidence>